<evidence type="ECO:0000313" key="2">
    <source>
        <dbReference type="EMBL" id="GAA4409364.1"/>
    </source>
</evidence>
<dbReference type="Proteomes" id="UP001500945">
    <property type="component" value="Unassembled WGS sequence"/>
</dbReference>
<keyword evidence="3" id="KW-1185">Reference proteome</keyword>
<dbReference type="InterPro" id="IPR024775">
    <property type="entry name" value="DinB-like"/>
</dbReference>
<proteinExistence type="predicted"/>
<accession>A0ABP8KM20</accession>
<dbReference type="InterPro" id="IPR034660">
    <property type="entry name" value="DinB/YfiT-like"/>
</dbReference>
<protein>
    <recommendedName>
        <fullName evidence="1">DinB-like domain-containing protein</fullName>
    </recommendedName>
</protein>
<dbReference type="Pfam" id="PF12867">
    <property type="entry name" value="DinB_2"/>
    <property type="match status" value="1"/>
</dbReference>
<dbReference type="EMBL" id="BAABGM010000016">
    <property type="protein sequence ID" value="GAA4409364.1"/>
    <property type="molecule type" value="Genomic_DNA"/>
</dbReference>
<evidence type="ECO:0000259" key="1">
    <source>
        <dbReference type="Pfam" id="PF12867"/>
    </source>
</evidence>
<gene>
    <name evidence="2" type="ORF">GCM10023168_28050</name>
</gene>
<evidence type="ECO:0000313" key="3">
    <source>
        <dbReference type="Proteomes" id="UP001500945"/>
    </source>
</evidence>
<feature type="domain" description="DinB-like" evidence="1">
    <location>
        <begin position="9"/>
        <end position="167"/>
    </location>
</feature>
<name>A0ABP8KM20_9MICO</name>
<dbReference type="SUPFAM" id="SSF109854">
    <property type="entry name" value="DinB/YfiT-like putative metalloenzymes"/>
    <property type="match status" value="1"/>
</dbReference>
<comment type="caution">
    <text evidence="2">The sequence shown here is derived from an EMBL/GenBank/DDBJ whole genome shotgun (WGS) entry which is preliminary data.</text>
</comment>
<dbReference type="Gene3D" id="1.20.120.450">
    <property type="entry name" value="dinb family like domain"/>
    <property type="match status" value="1"/>
</dbReference>
<dbReference type="RefSeq" id="WP_345207056.1">
    <property type="nucleotide sequence ID" value="NZ_BAABGM010000016.1"/>
</dbReference>
<reference evidence="3" key="1">
    <citation type="journal article" date="2019" name="Int. J. Syst. Evol. Microbiol.">
        <title>The Global Catalogue of Microorganisms (GCM) 10K type strain sequencing project: providing services to taxonomists for standard genome sequencing and annotation.</title>
        <authorList>
            <consortium name="The Broad Institute Genomics Platform"/>
            <consortium name="The Broad Institute Genome Sequencing Center for Infectious Disease"/>
            <person name="Wu L."/>
            <person name="Ma J."/>
        </authorList>
    </citation>
    <scope>NUCLEOTIDE SEQUENCE [LARGE SCALE GENOMIC DNA]</scope>
    <source>
        <strain evidence="3">JCM 17809</strain>
    </source>
</reference>
<organism evidence="2 3">
    <name type="scientific">Fodinibacter luteus</name>
    <dbReference type="NCBI Taxonomy" id="552064"/>
    <lineage>
        <taxon>Bacteria</taxon>
        <taxon>Bacillati</taxon>
        <taxon>Actinomycetota</taxon>
        <taxon>Actinomycetes</taxon>
        <taxon>Micrococcales</taxon>
        <taxon>Intrasporangiaceae</taxon>
        <taxon>Fodinibacter (ex Wang et al. 2009)</taxon>
    </lineage>
</organism>
<sequence>MDEDQIYAELDRVRDDYRALLNSATVAELRQPTNGTKWNNEQLLFHMLFGYLLVRNLRFIVWGFSRLPDSASRRFACALNAGTGPFHVINYVGSLFGARVLGYARMQRLMDRAVTGLQRSLRAQSREALARGMHFPVGWDPYFSDFMTLLEVYHYPTQHYDHHRRQLTLASARRG</sequence>